<dbReference type="Proteomes" id="UP000198688">
    <property type="component" value="Chromosome I"/>
</dbReference>
<keyword evidence="2" id="KW-1185">Reference proteome</keyword>
<sequence length="60" mass="6452">MPVGRLTLAGRVEAGDRAVELARPVFLRAGETIQVDGDFVRVRGADGSVMSYPGEGFWLC</sequence>
<organism evidence="1 2">
    <name type="scientific">Actinoplanes derwentensis</name>
    <dbReference type="NCBI Taxonomy" id="113562"/>
    <lineage>
        <taxon>Bacteria</taxon>
        <taxon>Bacillati</taxon>
        <taxon>Actinomycetota</taxon>
        <taxon>Actinomycetes</taxon>
        <taxon>Micromonosporales</taxon>
        <taxon>Micromonosporaceae</taxon>
        <taxon>Actinoplanes</taxon>
    </lineage>
</organism>
<protein>
    <submittedName>
        <fullName evidence="1">Uncharacterized protein</fullName>
    </submittedName>
</protein>
<evidence type="ECO:0000313" key="1">
    <source>
        <dbReference type="EMBL" id="SDS87998.1"/>
    </source>
</evidence>
<dbReference type="EMBL" id="LT629758">
    <property type="protein sequence ID" value="SDS87998.1"/>
    <property type="molecule type" value="Genomic_DNA"/>
</dbReference>
<accession>A0A1H1VSR2</accession>
<name>A0A1H1VSR2_9ACTN</name>
<dbReference type="STRING" id="113562.SAMN04489716_1871"/>
<evidence type="ECO:0000313" key="2">
    <source>
        <dbReference type="Proteomes" id="UP000198688"/>
    </source>
</evidence>
<gene>
    <name evidence="1" type="ORF">SAMN04489716_1871</name>
</gene>
<proteinExistence type="predicted"/>
<dbReference type="AlphaFoldDB" id="A0A1H1VSR2"/>
<reference evidence="1 2" key="1">
    <citation type="submission" date="2016-10" db="EMBL/GenBank/DDBJ databases">
        <authorList>
            <person name="de Groot N.N."/>
        </authorList>
    </citation>
    <scope>NUCLEOTIDE SEQUENCE [LARGE SCALE GENOMIC DNA]</scope>
    <source>
        <strain evidence="1 2">DSM 43941</strain>
    </source>
</reference>